<dbReference type="EnsemblMetazoa" id="XM_031933146">
    <property type="protein sequence ID" value="XP_031789006"/>
    <property type="gene ID" value="LOC107982128"/>
</dbReference>
<evidence type="ECO:0000313" key="2">
    <source>
        <dbReference type="EnsemblMetazoa" id="XP_031789006"/>
    </source>
</evidence>
<evidence type="ECO:0008006" key="4">
    <source>
        <dbReference type="Google" id="ProtNLM"/>
    </source>
</evidence>
<name>A0A7M7QPS4_NASVI</name>
<accession>A0A7M7QPS4</accession>
<dbReference type="GeneID" id="107982128"/>
<dbReference type="Proteomes" id="UP000002358">
    <property type="component" value="Unassembled WGS sequence"/>
</dbReference>
<keyword evidence="3" id="KW-1185">Reference proteome</keyword>
<sequence>MQQIPAISSNLNTMVPLSQLLYVTDNDEEESILDLPMFNVQNHQLNSTETQSNIPSSEVQLNTDQIQQEQENEIMFDIPQFNNHTEMDKQTSSPAQDNLFDKNSYSGSTTASNSEQSDPENEEDDLGRINARNEKNEPVMQNNNNNNNFNQLLEREREAHGDTCCNSCRIILLQLIRKVDNVLLYFENGNVNMNQRRIENPVPTYDKLDILPIDNIELLKEFDQNLVRRDAVNRELETQFRTKISNCGESDMKKAVVMILPKILTNQLGTKLVWMIKSEGKVPIQNFNFPAIIASIFSAKYNCTEEEVKKRIKLWLQKSGDRIRADQRKAERNRDELD</sequence>
<evidence type="ECO:0000313" key="3">
    <source>
        <dbReference type="Proteomes" id="UP000002358"/>
    </source>
</evidence>
<dbReference type="AlphaFoldDB" id="A0A7M7QPS4"/>
<protein>
    <recommendedName>
        <fullName evidence="4">DUF4806 domain-containing protein</fullName>
    </recommendedName>
</protein>
<reference evidence="2" key="1">
    <citation type="submission" date="2021-01" db="UniProtKB">
        <authorList>
            <consortium name="EnsemblMetazoa"/>
        </authorList>
    </citation>
    <scope>IDENTIFICATION</scope>
</reference>
<organism evidence="2 3">
    <name type="scientific">Nasonia vitripennis</name>
    <name type="common">Parasitic wasp</name>
    <dbReference type="NCBI Taxonomy" id="7425"/>
    <lineage>
        <taxon>Eukaryota</taxon>
        <taxon>Metazoa</taxon>
        <taxon>Ecdysozoa</taxon>
        <taxon>Arthropoda</taxon>
        <taxon>Hexapoda</taxon>
        <taxon>Insecta</taxon>
        <taxon>Pterygota</taxon>
        <taxon>Neoptera</taxon>
        <taxon>Endopterygota</taxon>
        <taxon>Hymenoptera</taxon>
        <taxon>Apocrita</taxon>
        <taxon>Proctotrupomorpha</taxon>
        <taxon>Chalcidoidea</taxon>
        <taxon>Pteromalidae</taxon>
        <taxon>Pteromalinae</taxon>
        <taxon>Nasonia</taxon>
    </lineage>
</organism>
<feature type="compositionally biased region" description="Polar residues" evidence="1">
    <location>
        <begin position="84"/>
        <end position="116"/>
    </location>
</feature>
<proteinExistence type="predicted"/>
<evidence type="ECO:0000256" key="1">
    <source>
        <dbReference type="SAM" id="MobiDB-lite"/>
    </source>
</evidence>
<feature type="region of interest" description="Disordered" evidence="1">
    <location>
        <begin position="84"/>
        <end position="125"/>
    </location>
</feature>
<dbReference type="RefSeq" id="XP_031789006.1">
    <property type="nucleotide sequence ID" value="XM_031933146.1"/>
</dbReference>